<keyword evidence="1" id="KW-0472">Membrane</keyword>
<dbReference type="EMBL" id="QOUW02000274">
    <property type="protein sequence ID" value="RIV98840.1"/>
    <property type="molecule type" value="Genomic_DNA"/>
</dbReference>
<evidence type="ECO:0000313" key="2">
    <source>
        <dbReference type="EMBL" id="RIV98840.1"/>
    </source>
</evidence>
<proteinExistence type="predicted"/>
<organism evidence="2 3">
    <name type="scientific">Vibrio harveyi</name>
    <name type="common">Beneckea harveyi</name>
    <dbReference type="NCBI Taxonomy" id="669"/>
    <lineage>
        <taxon>Bacteria</taxon>
        <taxon>Pseudomonadati</taxon>
        <taxon>Pseudomonadota</taxon>
        <taxon>Gammaproteobacteria</taxon>
        <taxon>Vibrionales</taxon>
        <taxon>Vibrionaceae</taxon>
        <taxon>Vibrio</taxon>
    </lineage>
</organism>
<name>A0A8B3D8G8_VIBHA</name>
<evidence type="ECO:0000256" key="1">
    <source>
        <dbReference type="SAM" id="Phobius"/>
    </source>
</evidence>
<feature type="transmembrane region" description="Helical" evidence="1">
    <location>
        <begin position="29"/>
        <end position="47"/>
    </location>
</feature>
<keyword evidence="1" id="KW-1133">Transmembrane helix</keyword>
<keyword evidence="1" id="KW-0812">Transmembrane</keyword>
<accession>A0A8B3D8G8</accession>
<comment type="caution">
    <text evidence="2">The sequence shown here is derived from an EMBL/GenBank/DDBJ whole genome shotgun (WGS) entry which is preliminary data.</text>
</comment>
<reference evidence="2 3" key="1">
    <citation type="submission" date="2018-08" db="EMBL/GenBank/DDBJ databases">
        <title>Vibrio harveyi strains pathogenic to white snook Centropomus viridis Lockington (1877) and potential probiotic bacteria.</title>
        <authorList>
            <person name="Soto-Rodriguez S."/>
            <person name="Gomez-Gil B."/>
            <person name="Lozano-Olvera R."/>
        </authorList>
    </citation>
    <scope>NUCLEOTIDE SEQUENCE [LARGE SCALE GENOMIC DNA]</scope>
    <source>
        <strain evidence="2 3">CAIM 1508</strain>
    </source>
</reference>
<feature type="transmembrane region" description="Helical" evidence="1">
    <location>
        <begin position="294"/>
        <end position="319"/>
    </location>
</feature>
<dbReference type="RefSeq" id="WP_114093195.1">
    <property type="nucleotide sequence ID" value="NZ_QOUW02000274.1"/>
</dbReference>
<evidence type="ECO:0000313" key="3">
    <source>
        <dbReference type="Proteomes" id="UP000253437"/>
    </source>
</evidence>
<dbReference type="AlphaFoldDB" id="A0A8B3D8G8"/>
<gene>
    <name evidence="2" type="ORF">DS957_028510</name>
</gene>
<dbReference type="Proteomes" id="UP000253437">
    <property type="component" value="Unassembled WGS sequence"/>
</dbReference>
<sequence>MTSKIHKILILDGVEDYLTDLAKKYKRNLMSVGFMLVCIYIINKQGIDIELTSAFGFAFKGDNEKVGIGLELLASFLSLICLYEIVMLMIYKKQCDSHYFGKQLTRNNKDGESENLEYLKREIDIISHHESIKQDVSDLVSKYLKEAEHRDLLLERIESPHEFERKCSESLENIISQHHERNKSYVCNVVGEIDFHIKQQRVRCFTELNESQKAYFEETLTRSILRNQVAPKTTYEHINSEFFSRYTNLFDGQKRLIDANEEWKIYIEHQIQKSIHTHEELIKKLESFSTPRKLIVIMEVYLPILWGLISIALGLLVAFGRS</sequence>
<feature type="transmembrane region" description="Helical" evidence="1">
    <location>
        <begin position="67"/>
        <end position="91"/>
    </location>
</feature>
<protein>
    <submittedName>
        <fullName evidence="2">Uncharacterized protein</fullName>
    </submittedName>
</protein>